<evidence type="ECO:0000313" key="2">
    <source>
        <dbReference type="EMBL" id="MDE51182.1"/>
    </source>
</evidence>
<dbReference type="Pfam" id="PF00179">
    <property type="entry name" value="UQ_con"/>
    <property type="match status" value="1"/>
</dbReference>
<reference evidence="2" key="1">
    <citation type="submission" date="2018-10" db="EMBL/GenBank/DDBJ databases">
        <title>Transcriptome assembly of Aceria tosichella (Wheat curl mite) Type 2.</title>
        <authorList>
            <person name="Scully E.D."/>
            <person name="Geib S.M."/>
            <person name="Palmer N.A."/>
            <person name="Gupta A.K."/>
            <person name="Sarath G."/>
            <person name="Tatineni S."/>
        </authorList>
    </citation>
    <scope>NUCLEOTIDE SEQUENCE</scope>
    <source>
        <strain evidence="2">LincolnNE</strain>
    </source>
</reference>
<dbReference type="CDD" id="cd23802">
    <property type="entry name" value="UBCc_UBE2Q"/>
    <property type="match status" value="1"/>
</dbReference>
<feature type="domain" description="UBC core" evidence="1">
    <location>
        <begin position="1"/>
        <end position="161"/>
    </location>
</feature>
<dbReference type="EMBL" id="GGYP01006411">
    <property type="protein sequence ID" value="MDE51182.1"/>
    <property type="molecule type" value="Transcribed_RNA"/>
</dbReference>
<name>A0A6G1SMI1_9ACAR</name>
<gene>
    <name evidence="2" type="primary">Ube2q1_4</name>
    <name evidence="2" type="ORF">g.19681</name>
</gene>
<protein>
    <submittedName>
        <fullName evidence="2">Ubiquitin-conjugating enzyme E2 Q1</fullName>
    </submittedName>
</protein>
<dbReference type="Gene3D" id="3.10.110.10">
    <property type="entry name" value="Ubiquitin Conjugating Enzyme"/>
    <property type="match status" value="1"/>
</dbReference>
<accession>A0A6G1SMI1</accession>
<evidence type="ECO:0000259" key="1">
    <source>
        <dbReference type="PROSITE" id="PS50127"/>
    </source>
</evidence>
<proteinExistence type="predicted"/>
<organism evidence="2">
    <name type="scientific">Aceria tosichella</name>
    <name type="common">wheat curl mite</name>
    <dbReference type="NCBI Taxonomy" id="561515"/>
    <lineage>
        <taxon>Eukaryota</taxon>
        <taxon>Metazoa</taxon>
        <taxon>Ecdysozoa</taxon>
        <taxon>Arthropoda</taxon>
        <taxon>Chelicerata</taxon>
        <taxon>Arachnida</taxon>
        <taxon>Acari</taxon>
        <taxon>Acariformes</taxon>
        <taxon>Trombidiformes</taxon>
        <taxon>Prostigmata</taxon>
        <taxon>Eupodina</taxon>
        <taxon>Eriophyoidea</taxon>
        <taxon>Eriophyidae</taxon>
        <taxon>Eriophyinae</taxon>
        <taxon>Aceriini</taxon>
        <taxon>Aceria</taxon>
    </lineage>
</organism>
<dbReference type="PROSITE" id="PS50127">
    <property type="entry name" value="UBC_2"/>
    <property type="match status" value="1"/>
</dbReference>
<sequence length="161" mass="18505">MRELKGFHEEDSFKNGVFMVELVNDDIYEWDVKIFKIDTGSTLYPEFVQWKEKTGKDHILLHISYGDNYPFSPPFVRLVYPKLTHGIAGWGGGLLCLELLKARSWSSAYTIEPLVLQVQATISGTGLIRGTENEQFTYQTAKAAVDEYFPEETDWRSRSDK</sequence>
<dbReference type="InterPro" id="IPR000608">
    <property type="entry name" value="UBC"/>
</dbReference>
<dbReference type="InterPro" id="IPR016135">
    <property type="entry name" value="UBQ-conjugating_enzyme/RWD"/>
</dbReference>
<dbReference type="SUPFAM" id="SSF54495">
    <property type="entry name" value="UBC-like"/>
    <property type="match status" value="1"/>
</dbReference>
<dbReference type="AlphaFoldDB" id="A0A6G1SMI1"/>